<gene>
    <name evidence="1" type="ORF">AXI58_10525</name>
</gene>
<proteinExistence type="predicted"/>
<name>A0A150FBE8_9BACI</name>
<dbReference type="STRING" id="1793963.AXI58_10525"/>
<evidence type="ECO:0000313" key="1">
    <source>
        <dbReference type="EMBL" id="KXZ22415.1"/>
    </source>
</evidence>
<dbReference type="EMBL" id="LSBA01000005">
    <property type="protein sequence ID" value="KXZ22415.1"/>
    <property type="molecule type" value="Genomic_DNA"/>
</dbReference>
<dbReference type="AlphaFoldDB" id="A0A150FBE8"/>
<comment type="caution">
    <text evidence="1">The sequence shown here is derived from an EMBL/GenBank/DDBJ whole genome shotgun (WGS) entry which is preliminary data.</text>
</comment>
<reference evidence="2" key="1">
    <citation type="submission" date="2016-02" db="EMBL/GenBank/DDBJ databases">
        <authorList>
            <person name="Dunlap C."/>
        </authorList>
    </citation>
    <scope>NUCLEOTIDE SEQUENCE [LARGE SCALE GENOMIC DNA]</scope>
    <source>
        <strain evidence="2">NRRL B-41092</strain>
    </source>
</reference>
<dbReference type="Proteomes" id="UP000075430">
    <property type="component" value="Unassembled WGS sequence"/>
</dbReference>
<organism evidence="1 2">
    <name type="scientific">Bacillus nakamurai</name>
    <dbReference type="NCBI Taxonomy" id="1793963"/>
    <lineage>
        <taxon>Bacteria</taxon>
        <taxon>Bacillati</taxon>
        <taxon>Bacillota</taxon>
        <taxon>Bacilli</taxon>
        <taxon>Bacillales</taxon>
        <taxon>Bacillaceae</taxon>
        <taxon>Bacillus</taxon>
    </lineage>
</organism>
<protein>
    <submittedName>
        <fullName evidence="1">Uncharacterized protein</fullName>
    </submittedName>
</protein>
<dbReference type="RefSeq" id="WP_061520758.1">
    <property type="nucleotide sequence ID" value="NZ_JARLZY010000019.1"/>
</dbReference>
<evidence type="ECO:0000313" key="2">
    <source>
        <dbReference type="Proteomes" id="UP000075430"/>
    </source>
</evidence>
<sequence length="150" mass="17160">MKLKKADWTIVQEAEEQGLMVGMTGLIERKRTDLNNELSDYFRKQLPAYTGSFDENEGEEILYSINEYITENNIDMYPLDFPITDGTDVHLIPITENIQLKVIVADEYHGGGDYSKYVMADFFLINDKATTKDVAVLIDFVKKHLLQGSK</sequence>
<dbReference type="OrthoDB" id="2910884at2"/>
<accession>A0A150FBE8</accession>
<keyword evidence="2" id="KW-1185">Reference proteome</keyword>